<keyword evidence="4 7" id="KW-0812">Transmembrane</keyword>
<feature type="transmembrane region" description="Helical" evidence="7">
    <location>
        <begin position="210"/>
        <end position="227"/>
    </location>
</feature>
<feature type="transmembrane region" description="Helical" evidence="7">
    <location>
        <begin position="170"/>
        <end position="190"/>
    </location>
</feature>
<dbReference type="EMBL" id="LDTF01000028">
    <property type="protein sequence ID" value="KTT99328.1"/>
    <property type="molecule type" value="Genomic_DNA"/>
</dbReference>
<evidence type="ECO:0000313" key="8">
    <source>
        <dbReference type="EMBL" id="KTT99328.1"/>
    </source>
</evidence>
<keyword evidence="6 7" id="KW-0472">Membrane</keyword>
<feature type="transmembrane region" description="Helical" evidence="7">
    <location>
        <begin position="365"/>
        <end position="390"/>
    </location>
</feature>
<evidence type="ECO:0000256" key="6">
    <source>
        <dbReference type="ARBA" id="ARBA00023136"/>
    </source>
</evidence>
<dbReference type="AlphaFoldDB" id="A0A147IVC3"/>
<feature type="transmembrane region" description="Helical" evidence="7">
    <location>
        <begin position="87"/>
        <end position="108"/>
    </location>
</feature>
<organism evidence="8 9">
    <name type="scientific">Sphingomonas yabuuchiae</name>
    <dbReference type="NCBI Taxonomy" id="172044"/>
    <lineage>
        <taxon>Bacteria</taxon>
        <taxon>Pseudomonadati</taxon>
        <taxon>Pseudomonadota</taxon>
        <taxon>Alphaproteobacteria</taxon>
        <taxon>Sphingomonadales</taxon>
        <taxon>Sphingomonadaceae</taxon>
        <taxon>Sphingomonas</taxon>
    </lineage>
</organism>
<dbReference type="RefSeq" id="WP_058745035.1">
    <property type="nucleotide sequence ID" value="NZ_LDTF01000028.1"/>
</dbReference>
<dbReference type="PATRIC" id="fig|172044.3.peg.1129"/>
<evidence type="ECO:0008006" key="10">
    <source>
        <dbReference type="Google" id="ProtNLM"/>
    </source>
</evidence>
<sequence length="447" mass="48254">MSNARSGIGSKSLWTIGTYVVSAGIRFASNIVLSRLLGPEILGIVVIAQAVRVGTDLLSDVGLEQNVIHSPAGEDTDFLNTAWTIQVIRGILISLVCLALSPLLAGFYGVDTRVLFAISLAPFISAMMSTGIYTLAKRLDVRTRNLYDLASEAVGLVITVILAFTLRNVWAPIFGILLAIAFRSALSYWLPHPRHRLTLSKAHAWDIFHFSKWIMISSLAFYAAVYIDRLYLGRVVTLATLGIYGLAKAISDLPATVAGRLAFQIVFPFVADKRDGASGAFAEPARKELGRTRLHFLLLVAGGIATVMAWSDVAVHMLYGQRYLDAGWMLCLLLIGSWIAVVAQLNEAIVFGCGQPKVVSFANTIRIAVIAALLPLGFAIGGLAGAILALPATELCRYGILLAAQRRARITYVRQDLALTLVLVLVVAGWVGIRMAIGLGVPWSMIH</sequence>
<dbReference type="GO" id="GO:0005886">
    <property type="term" value="C:plasma membrane"/>
    <property type="evidence" value="ECO:0007669"/>
    <property type="project" value="UniProtKB-SubCell"/>
</dbReference>
<feature type="transmembrane region" description="Helical" evidence="7">
    <location>
        <begin position="417"/>
        <end position="437"/>
    </location>
</feature>
<reference evidence="8 9" key="1">
    <citation type="journal article" date="2016" name="Front. Microbiol.">
        <title>Genomic Resource of Rice Seed Associated Bacteria.</title>
        <authorList>
            <person name="Midha S."/>
            <person name="Bansal K."/>
            <person name="Sharma S."/>
            <person name="Kumar N."/>
            <person name="Patil P.P."/>
            <person name="Chaudhry V."/>
            <person name="Patil P.B."/>
        </authorList>
    </citation>
    <scope>NUCLEOTIDE SEQUENCE [LARGE SCALE GENOMIC DNA]</scope>
    <source>
        <strain evidence="8 9">NS355</strain>
    </source>
</reference>
<feature type="transmembrane region" description="Helical" evidence="7">
    <location>
        <begin position="326"/>
        <end position="345"/>
    </location>
</feature>
<evidence type="ECO:0000256" key="2">
    <source>
        <dbReference type="ARBA" id="ARBA00007430"/>
    </source>
</evidence>
<dbReference type="InterPro" id="IPR050833">
    <property type="entry name" value="Poly_Biosynth_Transport"/>
</dbReference>
<dbReference type="Proteomes" id="UP000073923">
    <property type="component" value="Unassembled WGS sequence"/>
</dbReference>
<dbReference type="PANTHER" id="PTHR30250">
    <property type="entry name" value="PST FAMILY PREDICTED COLANIC ACID TRANSPORTER"/>
    <property type="match status" value="1"/>
</dbReference>
<accession>A0A147IVC3</accession>
<dbReference type="Pfam" id="PF13440">
    <property type="entry name" value="Polysacc_synt_3"/>
    <property type="match status" value="1"/>
</dbReference>
<evidence type="ECO:0000256" key="4">
    <source>
        <dbReference type="ARBA" id="ARBA00022692"/>
    </source>
</evidence>
<keyword evidence="3" id="KW-1003">Cell membrane</keyword>
<proteinExistence type="inferred from homology"/>
<feature type="transmembrane region" description="Helical" evidence="7">
    <location>
        <begin position="146"/>
        <end position="164"/>
    </location>
</feature>
<name>A0A147IVC3_9SPHN</name>
<feature type="transmembrane region" description="Helical" evidence="7">
    <location>
        <begin position="114"/>
        <end position="134"/>
    </location>
</feature>
<evidence type="ECO:0000256" key="3">
    <source>
        <dbReference type="ARBA" id="ARBA00022475"/>
    </source>
</evidence>
<evidence type="ECO:0000256" key="1">
    <source>
        <dbReference type="ARBA" id="ARBA00004651"/>
    </source>
</evidence>
<dbReference type="PANTHER" id="PTHR30250:SF10">
    <property type="entry name" value="LIPOPOLYSACCHARIDE BIOSYNTHESIS PROTEIN WZXC"/>
    <property type="match status" value="1"/>
</dbReference>
<evidence type="ECO:0000256" key="7">
    <source>
        <dbReference type="SAM" id="Phobius"/>
    </source>
</evidence>
<protein>
    <recommendedName>
        <fullName evidence="10">Polysaccharide biosynthesis protein</fullName>
    </recommendedName>
</protein>
<comment type="subcellular location">
    <subcellularLocation>
        <location evidence="1">Cell membrane</location>
        <topology evidence="1">Multi-pass membrane protein</topology>
    </subcellularLocation>
</comment>
<evidence type="ECO:0000256" key="5">
    <source>
        <dbReference type="ARBA" id="ARBA00022989"/>
    </source>
</evidence>
<keyword evidence="5 7" id="KW-1133">Transmembrane helix</keyword>
<comment type="caution">
    <text evidence="8">The sequence shown here is derived from an EMBL/GenBank/DDBJ whole genome shotgun (WGS) entry which is preliminary data.</text>
</comment>
<feature type="transmembrane region" description="Helical" evidence="7">
    <location>
        <begin position="296"/>
        <end position="319"/>
    </location>
</feature>
<gene>
    <name evidence="8" type="ORF">NS355_06915</name>
</gene>
<evidence type="ECO:0000313" key="9">
    <source>
        <dbReference type="Proteomes" id="UP000073923"/>
    </source>
</evidence>
<comment type="similarity">
    <text evidence="2">Belongs to the polysaccharide synthase family.</text>
</comment>